<dbReference type="Proteomes" id="UP000027284">
    <property type="component" value="Unassembled WGS sequence"/>
</dbReference>
<dbReference type="EMBL" id="JMFG01000020">
    <property type="protein sequence ID" value="KDA53494.1"/>
    <property type="molecule type" value="Genomic_DNA"/>
</dbReference>
<dbReference type="AlphaFoldDB" id="A0A062XVT2"/>
<dbReference type="STRING" id="1312852.EG19_04610"/>
<evidence type="ECO:0000313" key="2">
    <source>
        <dbReference type="EMBL" id="KDA53494.1"/>
    </source>
</evidence>
<keyword evidence="1" id="KW-0732">Signal</keyword>
<protein>
    <recommendedName>
        <fullName evidence="4">Gingipain propeptide domain-containing protein</fullName>
    </recommendedName>
</protein>
<evidence type="ECO:0008006" key="4">
    <source>
        <dbReference type="Google" id="ProtNLM"/>
    </source>
</evidence>
<comment type="caution">
    <text evidence="2">The sequence shown here is derived from an EMBL/GenBank/DDBJ whole genome shotgun (WGS) entry which is preliminary data.</text>
</comment>
<name>A0A062XVT2_9BACT</name>
<reference evidence="2 3" key="1">
    <citation type="submission" date="2014-04" db="EMBL/GenBank/DDBJ databases">
        <title>The Genome Sequence of Thermoanaerobaculum aquaticum MP-01, The First Cultivated Group 23 Acidobacterium.</title>
        <authorList>
            <person name="Stamps B.W."/>
            <person name="Losey N.A."/>
            <person name="Lawson P.A."/>
            <person name="Stevenson B.S."/>
        </authorList>
    </citation>
    <scope>NUCLEOTIDE SEQUENCE [LARGE SCALE GENOMIC DNA]</scope>
    <source>
        <strain evidence="2 3">MP-01</strain>
    </source>
</reference>
<organism evidence="2 3">
    <name type="scientific">Thermoanaerobaculum aquaticum</name>
    <dbReference type="NCBI Taxonomy" id="1312852"/>
    <lineage>
        <taxon>Bacteria</taxon>
        <taxon>Pseudomonadati</taxon>
        <taxon>Acidobacteriota</taxon>
        <taxon>Thermoanaerobaculia</taxon>
        <taxon>Thermoanaerobaculales</taxon>
        <taxon>Thermoanaerobaculaceae</taxon>
        <taxon>Thermoanaerobaculum</taxon>
    </lineage>
</organism>
<evidence type="ECO:0000256" key="1">
    <source>
        <dbReference type="SAM" id="SignalP"/>
    </source>
</evidence>
<feature type="signal peptide" evidence="1">
    <location>
        <begin position="1"/>
        <end position="22"/>
    </location>
</feature>
<dbReference type="RefSeq" id="WP_038049299.1">
    <property type="nucleotide sequence ID" value="NZ_JMFG01000020.1"/>
</dbReference>
<accession>A0A062XVT2</accession>
<evidence type="ECO:0000313" key="3">
    <source>
        <dbReference type="Proteomes" id="UP000027284"/>
    </source>
</evidence>
<keyword evidence="3" id="KW-1185">Reference proteome</keyword>
<proteinExistence type="predicted"/>
<feature type="chain" id="PRO_5001616756" description="Gingipain propeptide domain-containing protein" evidence="1">
    <location>
        <begin position="23"/>
        <end position="591"/>
    </location>
</feature>
<gene>
    <name evidence="2" type="ORF">EG19_04610</name>
</gene>
<dbReference type="OrthoDB" id="500962at2"/>
<sequence>MKAWGKYAALAVFLLGFSAVEASTVRRRAATAGPPTETIFAIETPAPGATVFGIVEVKGFVLDPRGVSNIRLVIDGVVGNAVDMNQPREDLRRKYPGFFGDAGPAEPGFRGSFLASALSNGEHTLAIEVTFAGTTAPGGEPAKAILGARTIVVDNTRNQPPLGGLDNPGDPFTGGMQVYLSGIYPITGWALDDQGIRQTTGADGKVRADIEVLVDGRVVGQAMYPLPRPDIANAYPDVPGSGSSGFQLNLDTTRFANGMHRVAVRAWDTSGESRVLAEREVYFQNHEGTSRAFGAVDWPPAGGVFYAIGCGAPQYVTEEYKAYYHHMDWISGWVLDVNENNAFEGVVSVELLLNGVSVKKTDATGSRGPQSVFINSPITDPRNRVDANIYGIERPDLLYQFPNLPYDAQRAGFLFVIDTNYELFYTNRLHPGLNYISVIAHRKNSTTPFTLLANRPVFVGCDHNANIPTIGNLDKPGWLEPVKGLYTVKGWAVDTNASTGNYGITRLNFYVDGILDGSLVIGDPTLAMDSPDVKALYPWLPAPYVEHARFEYVLDTSKYTDGIHTLVVEAVDGQSFKNQFIQRQVVFDNLN</sequence>